<evidence type="ECO:0000313" key="10">
    <source>
        <dbReference type="Proteomes" id="UP000008694"/>
    </source>
</evidence>
<comment type="subcellular location">
    <subcellularLocation>
        <location evidence="1">Membrane</location>
        <topology evidence="1">Multi-pass membrane protein</topology>
    </subcellularLocation>
</comment>
<name>D7LB95_ARALL</name>
<comment type="similarity">
    <text evidence="2">Belongs to the MLO family.</text>
</comment>
<keyword evidence="6" id="KW-1133">Transmembrane helix</keyword>
<gene>
    <name evidence="9" type="ORF">ARALYDRAFT_900198</name>
</gene>
<evidence type="ECO:0000256" key="2">
    <source>
        <dbReference type="ARBA" id="ARBA00006574"/>
    </source>
</evidence>
<dbReference type="HOGENOM" id="CLU_2088147_0_0_1"/>
<accession>D7LB95</accession>
<keyword evidence="3" id="KW-0812">Transmembrane</keyword>
<evidence type="ECO:0000256" key="7">
    <source>
        <dbReference type="ARBA" id="ARBA00023136"/>
    </source>
</evidence>
<protein>
    <submittedName>
        <fullName evidence="9">Uncharacterized protein</fullName>
    </submittedName>
</protein>
<dbReference type="Proteomes" id="UP000008694">
    <property type="component" value="Unassembled WGS sequence"/>
</dbReference>
<dbReference type="GO" id="GO:0016020">
    <property type="term" value="C:membrane"/>
    <property type="evidence" value="ECO:0007669"/>
    <property type="project" value="UniProtKB-SubCell"/>
</dbReference>
<dbReference type="AlphaFoldDB" id="D7LB95"/>
<evidence type="ECO:0000256" key="1">
    <source>
        <dbReference type="ARBA" id="ARBA00004141"/>
    </source>
</evidence>
<dbReference type="InterPro" id="IPR004326">
    <property type="entry name" value="Mlo"/>
</dbReference>
<reference evidence="10" key="1">
    <citation type="journal article" date="2011" name="Nat. Genet.">
        <title>The Arabidopsis lyrata genome sequence and the basis of rapid genome size change.</title>
        <authorList>
            <person name="Hu T.T."/>
            <person name="Pattyn P."/>
            <person name="Bakker E.G."/>
            <person name="Cao J."/>
            <person name="Cheng J.-F."/>
            <person name="Clark R.M."/>
            <person name="Fahlgren N."/>
            <person name="Fawcett J.A."/>
            <person name="Grimwood J."/>
            <person name="Gundlach H."/>
            <person name="Haberer G."/>
            <person name="Hollister J.D."/>
            <person name="Ossowski S."/>
            <person name="Ottilar R.P."/>
            <person name="Salamov A.A."/>
            <person name="Schneeberger K."/>
            <person name="Spannagl M."/>
            <person name="Wang X."/>
            <person name="Yang L."/>
            <person name="Nasrallah M.E."/>
            <person name="Bergelson J."/>
            <person name="Carrington J.C."/>
            <person name="Gaut B.S."/>
            <person name="Schmutz J."/>
            <person name="Mayer K.F.X."/>
            <person name="Van de Peer Y."/>
            <person name="Grigoriev I.V."/>
            <person name="Nordborg M."/>
            <person name="Weigel D."/>
            <person name="Guo Y.-L."/>
        </authorList>
    </citation>
    <scope>NUCLEOTIDE SEQUENCE [LARGE SCALE GENOMIC DNA]</scope>
    <source>
        <strain evidence="10">cv. MN47</strain>
    </source>
</reference>
<dbReference type="Pfam" id="PF03094">
    <property type="entry name" value="Mlo"/>
    <property type="match status" value="1"/>
</dbReference>
<evidence type="ECO:0000256" key="5">
    <source>
        <dbReference type="ARBA" id="ARBA00022860"/>
    </source>
</evidence>
<evidence type="ECO:0000256" key="3">
    <source>
        <dbReference type="ARBA" id="ARBA00022692"/>
    </source>
</evidence>
<keyword evidence="10" id="KW-1185">Reference proteome</keyword>
<dbReference type="GO" id="GO:0006952">
    <property type="term" value="P:defense response"/>
    <property type="evidence" value="ECO:0007669"/>
    <property type="project" value="UniProtKB-KW"/>
</dbReference>
<dbReference type="STRING" id="81972.D7LB95"/>
<evidence type="ECO:0000256" key="8">
    <source>
        <dbReference type="ARBA" id="ARBA00023265"/>
    </source>
</evidence>
<evidence type="ECO:0000313" key="9">
    <source>
        <dbReference type="EMBL" id="EFH60376.1"/>
    </source>
</evidence>
<keyword evidence="7" id="KW-0472">Membrane</keyword>
<sequence length="117" mass="13481">MGSKMKPTLFNERVATTLKSWHHTSMKQINYKTWKNFRIKPFSSRPTTPTHGSSPIHLLHNVPHKRSRSIDDSFVIRCLREETLISIHGIMNLNTKLLRLRIQIIVNDGGGANSDYD</sequence>
<evidence type="ECO:0000256" key="4">
    <source>
        <dbReference type="ARBA" id="ARBA00022821"/>
    </source>
</evidence>
<dbReference type="GO" id="GO:0005516">
    <property type="term" value="F:calmodulin binding"/>
    <property type="evidence" value="ECO:0007669"/>
    <property type="project" value="UniProtKB-KW"/>
</dbReference>
<proteinExistence type="inferred from homology"/>
<keyword evidence="8" id="KW-0568">Pathogenesis-related protein</keyword>
<keyword evidence="5" id="KW-0112">Calmodulin-binding</keyword>
<evidence type="ECO:0000256" key="6">
    <source>
        <dbReference type="ARBA" id="ARBA00022989"/>
    </source>
</evidence>
<dbReference type="Gramene" id="scaffold_304168.1">
    <property type="protein sequence ID" value="scaffold_304168.1"/>
    <property type="gene ID" value="scaffold_304168.1"/>
</dbReference>
<dbReference type="EMBL" id="GL348715">
    <property type="protein sequence ID" value="EFH60376.1"/>
    <property type="molecule type" value="Genomic_DNA"/>
</dbReference>
<organism evidence="10">
    <name type="scientific">Arabidopsis lyrata subsp. lyrata</name>
    <name type="common">Lyre-leaved rock-cress</name>
    <dbReference type="NCBI Taxonomy" id="81972"/>
    <lineage>
        <taxon>Eukaryota</taxon>
        <taxon>Viridiplantae</taxon>
        <taxon>Streptophyta</taxon>
        <taxon>Embryophyta</taxon>
        <taxon>Tracheophyta</taxon>
        <taxon>Spermatophyta</taxon>
        <taxon>Magnoliopsida</taxon>
        <taxon>eudicotyledons</taxon>
        <taxon>Gunneridae</taxon>
        <taxon>Pentapetalae</taxon>
        <taxon>rosids</taxon>
        <taxon>malvids</taxon>
        <taxon>Brassicales</taxon>
        <taxon>Brassicaceae</taxon>
        <taxon>Camelineae</taxon>
        <taxon>Arabidopsis</taxon>
    </lineage>
</organism>
<keyword evidence="4" id="KW-0611">Plant defense</keyword>